<keyword evidence="1" id="KW-0812">Transmembrane</keyword>
<feature type="transmembrane region" description="Helical" evidence="1">
    <location>
        <begin position="62"/>
        <end position="82"/>
    </location>
</feature>
<name>A0A1F7X8C6_9BACT</name>
<sequence>MQDKLFGIFNKLSVPSFSFKLGNLEFTPSYIQAGFFVFLIFLLVLLMARMRREFLHWSLRGATSMLFLGFLMALIIEGFMLIGGRTLITEVLGWKNPPKILSKVLDTGRTKLVDVLGVKDQIPQSNAMNSTSGDVIDLFKNLSSNEADKVREAICKP</sequence>
<reference evidence="2 3" key="1">
    <citation type="journal article" date="2016" name="Nat. Commun.">
        <title>Thousands of microbial genomes shed light on interconnected biogeochemical processes in an aquifer system.</title>
        <authorList>
            <person name="Anantharaman K."/>
            <person name="Brown C.T."/>
            <person name="Hug L.A."/>
            <person name="Sharon I."/>
            <person name="Castelle C.J."/>
            <person name="Probst A.J."/>
            <person name="Thomas B.C."/>
            <person name="Singh A."/>
            <person name="Wilkins M.J."/>
            <person name="Karaoz U."/>
            <person name="Brodie E.L."/>
            <person name="Williams K.H."/>
            <person name="Hubbard S.S."/>
            <person name="Banfield J.F."/>
        </authorList>
    </citation>
    <scope>NUCLEOTIDE SEQUENCE [LARGE SCALE GENOMIC DNA]</scope>
</reference>
<protein>
    <submittedName>
        <fullName evidence="2">Uncharacterized protein</fullName>
    </submittedName>
</protein>
<evidence type="ECO:0000256" key="1">
    <source>
        <dbReference type="SAM" id="Phobius"/>
    </source>
</evidence>
<dbReference type="Proteomes" id="UP000178533">
    <property type="component" value="Unassembled WGS sequence"/>
</dbReference>
<comment type="caution">
    <text evidence="2">The sequence shown here is derived from an EMBL/GenBank/DDBJ whole genome shotgun (WGS) entry which is preliminary data.</text>
</comment>
<keyword evidence="1" id="KW-1133">Transmembrane helix</keyword>
<gene>
    <name evidence="2" type="ORF">A2W13_00955</name>
</gene>
<feature type="transmembrane region" description="Helical" evidence="1">
    <location>
        <begin position="30"/>
        <end position="50"/>
    </location>
</feature>
<dbReference type="EMBL" id="MGFT01000028">
    <property type="protein sequence ID" value="OGM11282.1"/>
    <property type="molecule type" value="Genomic_DNA"/>
</dbReference>
<proteinExistence type="predicted"/>
<organism evidence="2 3">
    <name type="scientific">Candidatus Woesebacteria bacterium RBG_16_36_11</name>
    <dbReference type="NCBI Taxonomy" id="1802481"/>
    <lineage>
        <taxon>Bacteria</taxon>
        <taxon>Candidatus Woeseibacteriota</taxon>
    </lineage>
</organism>
<dbReference type="AlphaFoldDB" id="A0A1F7X8C6"/>
<keyword evidence="1" id="KW-0472">Membrane</keyword>
<accession>A0A1F7X8C6</accession>
<evidence type="ECO:0000313" key="3">
    <source>
        <dbReference type="Proteomes" id="UP000178533"/>
    </source>
</evidence>
<evidence type="ECO:0000313" key="2">
    <source>
        <dbReference type="EMBL" id="OGM11282.1"/>
    </source>
</evidence>
<dbReference type="STRING" id="1802481.A2W13_00955"/>